<gene>
    <name evidence="2" type="ORF">V2V91_06250</name>
</gene>
<name>A0ABU7V640_9MICO</name>
<evidence type="ECO:0000313" key="3">
    <source>
        <dbReference type="Proteomes" id="UP001351900"/>
    </source>
</evidence>
<dbReference type="EMBL" id="JAZHOV010000003">
    <property type="protein sequence ID" value="MEF2254740.1"/>
    <property type="molecule type" value="Genomic_DNA"/>
</dbReference>
<evidence type="ECO:0000313" key="2">
    <source>
        <dbReference type="EMBL" id="MEF2254740.1"/>
    </source>
</evidence>
<comment type="caution">
    <text evidence="2">The sequence shown here is derived from an EMBL/GenBank/DDBJ whole genome shotgun (WGS) entry which is preliminary data.</text>
</comment>
<proteinExistence type="predicted"/>
<keyword evidence="3" id="KW-1185">Reference proteome</keyword>
<dbReference type="PROSITE" id="PS51819">
    <property type="entry name" value="VOC"/>
    <property type="match status" value="1"/>
</dbReference>
<dbReference type="Proteomes" id="UP001351900">
    <property type="component" value="Unassembled WGS sequence"/>
</dbReference>
<sequence length="84" mass="8620">MGGFALGLVLPGPAAEAHGIDPVTTGHRAVITLWTDDLDAALALALASGGHSPGDPDEFLDGALRVAFVEDPDGHPAQLVQRNR</sequence>
<feature type="domain" description="VOC" evidence="1">
    <location>
        <begin position="1"/>
        <end position="82"/>
    </location>
</feature>
<dbReference type="RefSeq" id="WP_331791226.1">
    <property type="nucleotide sequence ID" value="NZ_JAZHOV010000003.1"/>
</dbReference>
<dbReference type="Gene3D" id="3.10.180.10">
    <property type="entry name" value="2,3-Dihydroxybiphenyl 1,2-Dioxygenase, domain 1"/>
    <property type="match status" value="1"/>
</dbReference>
<dbReference type="InterPro" id="IPR037523">
    <property type="entry name" value="VOC_core"/>
</dbReference>
<organism evidence="2 3">
    <name type="scientific">Microbacterium schleiferi</name>
    <dbReference type="NCBI Taxonomy" id="69362"/>
    <lineage>
        <taxon>Bacteria</taxon>
        <taxon>Bacillati</taxon>
        <taxon>Actinomycetota</taxon>
        <taxon>Actinomycetes</taxon>
        <taxon>Micrococcales</taxon>
        <taxon>Microbacteriaceae</taxon>
        <taxon>Microbacterium</taxon>
    </lineage>
</organism>
<accession>A0ABU7V640</accession>
<dbReference type="SUPFAM" id="SSF54593">
    <property type="entry name" value="Glyoxalase/Bleomycin resistance protein/Dihydroxybiphenyl dioxygenase"/>
    <property type="match status" value="1"/>
</dbReference>
<evidence type="ECO:0000259" key="1">
    <source>
        <dbReference type="PROSITE" id="PS51819"/>
    </source>
</evidence>
<protein>
    <recommendedName>
        <fullName evidence="1">VOC domain-containing protein</fullName>
    </recommendedName>
</protein>
<dbReference type="InterPro" id="IPR029068">
    <property type="entry name" value="Glyas_Bleomycin-R_OHBP_Dase"/>
</dbReference>
<reference evidence="2 3" key="1">
    <citation type="submission" date="2024-01" db="EMBL/GenBank/DDBJ databases">
        <title>the genome sequence of strain Microbacterium schleiferi NBRC 15075.</title>
        <authorList>
            <person name="Ding Y."/>
            <person name="Zhang G."/>
        </authorList>
    </citation>
    <scope>NUCLEOTIDE SEQUENCE [LARGE SCALE GENOMIC DNA]</scope>
    <source>
        <strain evidence="2 3">NBRC 15075</strain>
    </source>
</reference>